<dbReference type="PANTHER" id="PTHR43179:SF7">
    <property type="entry name" value="RHAMNOSYLTRANSFERASE WBBL"/>
    <property type="match status" value="1"/>
</dbReference>
<dbReference type="EMBL" id="FZOU01000001">
    <property type="protein sequence ID" value="SNS47943.1"/>
    <property type="molecule type" value="Genomic_DNA"/>
</dbReference>
<dbReference type="Gene3D" id="3.90.550.10">
    <property type="entry name" value="Spore Coat Polysaccharide Biosynthesis Protein SpsA, Chain A"/>
    <property type="match status" value="1"/>
</dbReference>
<evidence type="ECO:0000313" key="3">
    <source>
        <dbReference type="Proteomes" id="UP000198356"/>
    </source>
</evidence>
<proteinExistence type="predicted"/>
<dbReference type="AlphaFoldDB" id="A0A239EV66"/>
<sequence length="354" mass="39794">MTELTQQPPTELIPPTPHVEPQLTAPVDAVIDASIIIVSFNTREILRECLESVVKESAGLNIEILVVDNASKDGSPEMVERDFPQARVMRSDVNLGFGAANNVALREARGRYHVLLNSDAFFQPRALELAIRHMDATPDCGLGGGRLIGRDGEGQPSSRCFHSVTGDFIVLTGLAAMFPKSKFFGAFDRTWADVNAAAAVDWVPGAFSIIRPSVLQQIGLFDPEFFLYYEEVDLCKRVKQAGMRVWYWPDVVVVHIGGESSRQLKSLAFSARAAQVVLWRMRSTLLYFRKHHGAKVHLARWMETLLFQCVVLRNRFSSNPERKEREMHHRTLVGLMNQAWQDTKGGRISPPRPW</sequence>
<protein>
    <recommendedName>
        <fullName evidence="1">Glycosyltransferase 2-like domain-containing protein</fullName>
    </recommendedName>
</protein>
<gene>
    <name evidence="2" type="ORF">SAMN05421770_1011151</name>
</gene>
<organism evidence="2 3">
    <name type="scientific">Granulicella rosea</name>
    <dbReference type="NCBI Taxonomy" id="474952"/>
    <lineage>
        <taxon>Bacteria</taxon>
        <taxon>Pseudomonadati</taxon>
        <taxon>Acidobacteriota</taxon>
        <taxon>Terriglobia</taxon>
        <taxon>Terriglobales</taxon>
        <taxon>Acidobacteriaceae</taxon>
        <taxon>Granulicella</taxon>
    </lineage>
</organism>
<dbReference type="SUPFAM" id="SSF53448">
    <property type="entry name" value="Nucleotide-diphospho-sugar transferases"/>
    <property type="match status" value="1"/>
</dbReference>
<reference evidence="2 3" key="1">
    <citation type="submission" date="2017-06" db="EMBL/GenBank/DDBJ databases">
        <authorList>
            <person name="Kim H.J."/>
            <person name="Triplett B.A."/>
        </authorList>
    </citation>
    <scope>NUCLEOTIDE SEQUENCE [LARGE SCALE GENOMIC DNA]</scope>
    <source>
        <strain evidence="2 3">DSM 18704</strain>
    </source>
</reference>
<keyword evidence="3" id="KW-1185">Reference proteome</keyword>
<evidence type="ECO:0000259" key="1">
    <source>
        <dbReference type="Pfam" id="PF00535"/>
    </source>
</evidence>
<dbReference type="Proteomes" id="UP000198356">
    <property type="component" value="Unassembled WGS sequence"/>
</dbReference>
<dbReference type="CDD" id="cd04186">
    <property type="entry name" value="GT_2_like_c"/>
    <property type="match status" value="1"/>
</dbReference>
<dbReference type="InterPro" id="IPR001173">
    <property type="entry name" value="Glyco_trans_2-like"/>
</dbReference>
<dbReference type="InterPro" id="IPR029044">
    <property type="entry name" value="Nucleotide-diphossugar_trans"/>
</dbReference>
<feature type="domain" description="Glycosyltransferase 2-like" evidence="1">
    <location>
        <begin position="34"/>
        <end position="153"/>
    </location>
</feature>
<dbReference type="PANTHER" id="PTHR43179">
    <property type="entry name" value="RHAMNOSYLTRANSFERASE WBBL"/>
    <property type="match status" value="1"/>
</dbReference>
<dbReference type="Pfam" id="PF00535">
    <property type="entry name" value="Glycos_transf_2"/>
    <property type="match status" value="1"/>
</dbReference>
<dbReference type="OrthoDB" id="9813495at2"/>
<name>A0A239EV66_9BACT</name>
<accession>A0A239EV66</accession>
<dbReference type="RefSeq" id="WP_089407376.1">
    <property type="nucleotide sequence ID" value="NZ_FZOU01000001.1"/>
</dbReference>
<evidence type="ECO:0000313" key="2">
    <source>
        <dbReference type="EMBL" id="SNS47943.1"/>
    </source>
</evidence>